<evidence type="ECO:0000313" key="4">
    <source>
        <dbReference type="EMBL" id="MDV5392503.1"/>
    </source>
</evidence>
<dbReference type="RefSeq" id="WP_264889279.1">
    <property type="nucleotide sequence ID" value="NZ_AP026732.1"/>
</dbReference>
<dbReference type="SUPFAM" id="SSF53271">
    <property type="entry name" value="PRTase-like"/>
    <property type="match status" value="1"/>
</dbReference>
<dbReference type="Gene3D" id="3.40.50.2020">
    <property type="match status" value="1"/>
</dbReference>
<dbReference type="CDD" id="cd06223">
    <property type="entry name" value="PRTases_typeI"/>
    <property type="match status" value="1"/>
</dbReference>
<dbReference type="PANTHER" id="PTHR47505:SF1">
    <property type="entry name" value="DNA UTILIZATION PROTEIN YHGH"/>
    <property type="match status" value="1"/>
</dbReference>
<dbReference type="Proteomes" id="UP001187859">
    <property type="component" value="Unassembled WGS sequence"/>
</dbReference>
<comment type="caution">
    <text evidence="4">The sequence shown here is derived from an EMBL/GenBank/DDBJ whole genome shotgun (WGS) entry which is preliminary data.</text>
</comment>
<evidence type="ECO:0000313" key="5">
    <source>
        <dbReference type="Proteomes" id="UP001187859"/>
    </source>
</evidence>
<organism evidence="4 5">
    <name type="scientific">Shewanella xiamenensis</name>
    <dbReference type="NCBI Taxonomy" id="332186"/>
    <lineage>
        <taxon>Bacteria</taxon>
        <taxon>Pseudomonadati</taxon>
        <taxon>Pseudomonadota</taxon>
        <taxon>Gammaproteobacteria</taxon>
        <taxon>Alteromonadales</taxon>
        <taxon>Shewanellaceae</taxon>
        <taxon>Shewanella</taxon>
    </lineage>
</organism>
<dbReference type="EMBL" id="JASGOQ010000001">
    <property type="protein sequence ID" value="MDV5392503.1"/>
    <property type="molecule type" value="Genomic_DNA"/>
</dbReference>
<dbReference type="Pfam" id="PF00156">
    <property type="entry name" value="Pribosyltran"/>
    <property type="match status" value="1"/>
</dbReference>
<feature type="domain" description="Double zinc ribbon" evidence="3">
    <location>
        <begin position="32"/>
        <end position="83"/>
    </location>
</feature>
<gene>
    <name evidence="4" type="ORF">QM089_20120</name>
</gene>
<dbReference type="Pfam" id="PF18912">
    <property type="entry name" value="DZR_2"/>
    <property type="match status" value="1"/>
</dbReference>
<evidence type="ECO:0000256" key="1">
    <source>
        <dbReference type="ARBA" id="ARBA00008007"/>
    </source>
</evidence>
<dbReference type="PANTHER" id="PTHR47505">
    <property type="entry name" value="DNA UTILIZATION PROTEIN YHGH"/>
    <property type="match status" value="1"/>
</dbReference>
<dbReference type="InterPro" id="IPR029057">
    <property type="entry name" value="PRTase-like"/>
</dbReference>
<sequence length="268" mass="29779">MSGDSKWIWSQQGAKLLRLVSHWGHRCLVGSLPNRCLLCHQSLNSTEAGFCQVCLQTGLYHSPICLGCGKSMQLELEYCGQCQKHQPRKVIAPCSYHQGFGPWIAAIKYQGQLAALPILCQALVARVGQLEQQGLTTLPQAIVPVPLHPNRLRQRGFNQAWLIAHELSKQLSLPLISDGLVRLQDTRPQAGLNGAQRRRNLQDAFELNADFAYQRIALVDDVVTTGTTVAEIARLFEARYVHVQIWCLARAEAPGLLEDIAGENIESR</sequence>
<dbReference type="InterPro" id="IPR044005">
    <property type="entry name" value="DZR_2"/>
</dbReference>
<comment type="similarity">
    <text evidence="1">Belongs to the ComF/GntX family.</text>
</comment>
<evidence type="ECO:0000259" key="2">
    <source>
        <dbReference type="Pfam" id="PF00156"/>
    </source>
</evidence>
<accession>A0AAE4Q2C6</accession>
<dbReference type="InterPro" id="IPR000836">
    <property type="entry name" value="PRTase_dom"/>
</dbReference>
<feature type="domain" description="Phosphoribosyltransferase" evidence="2">
    <location>
        <begin position="162"/>
        <end position="253"/>
    </location>
</feature>
<protein>
    <submittedName>
        <fullName evidence="4">ComF family protein</fullName>
    </submittedName>
</protein>
<dbReference type="InterPro" id="IPR051910">
    <property type="entry name" value="ComF/GntX_DNA_util-trans"/>
</dbReference>
<proteinExistence type="inferred from homology"/>
<name>A0AAE4Q2C6_9GAMM</name>
<reference evidence="4" key="1">
    <citation type="submission" date="2023-05" db="EMBL/GenBank/DDBJ databases">
        <title>Colonisation of extended spectrum b-lactamase- and carbapenemase-producing bacteria on hospital surfaces from low- and middle-income countries.</title>
        <authorList>
            <person name="Nieto-Rosado M."/>
            <person name="Sands K."/>
            <person name="Iregbu K."/>
            <person name="Zahra R."/>
            <person name="Mazarati J.B."/>
            <person name="Mehtar S."/>
            <person name="Barnards-Group B."/>
            <person name="Walsh T.R."/>
        </authorList>
    </citation>
    <scope>NUCLEOTIDE SEQUENCE</scope>
    <source>
        <strain evidence="4">PP-E493</strain>
    </source>
</reference>
<evidence type="ECO:0000259" key="3">
    <source>
        <dbReference type="Pfam" id="PF18912"/>
    </source>
</evidence>
<dbReference type="AlphaFoldDB" id="A0AAE4Q2C6"/>